<accession>A0ABS1SUQ1</accession>
<dbReference type="EMBL" id="JAESVD010000002">
    <property type="protein sequence ID" value="MBL4912282.1"/>
    <property type="molecule type" value="Genomic_DNA"/>
</dbReference>
<reference evidence="2 3" key="1">
    <citation type="submission" date="2021-01" db="EMBL/GenBank/DDBJ databases">
        <title>Genome sequence of Shewanella schlegeliana JCM 11561.</title>
        <authorList>
            <person name="Zhang H."/>
            <person name="Li C."/>
        </authorList>
    </citation>
    <scope>NUCLEOTIDE SEQUENCE [LARGE SCALE GENOMIC DNA]</scope>
    <source>
        <strain evidence="2 3">JCM 11561</strain>
    </source>
</reference>
<feature type="chain" id="PRO_5045875453" description="Lipoprotein" evidence="1">
    <location>
        <begin position="21"/>
        <end position="75"/>
    </location>
</feature>
<sequence>MKTILTLLVLLVLSGCGSTASYSVSASSSDDVMSARQAPIMSDNTPIINEQWIKEKELKEKIQQLEKNGKRISFR</sequence>
<dbReference type="PROSITE" id="PS51257">
    <property type="entry name" value="PROKAR_LIPOPROTEIN"/>
    <property type="match status" value="1"/>
</dbReference>
<dbReference type="RefSeq" id="WP_202720523.1">
    <property type="nucleotide sequence ID" value="NZ_BPEX01000001.1"/>
</dbReference>
<keyword evidence="1" id="KW-0732">Signal</keyword>
<name>A0ABS1SUQ1_9GAMM</name>
<evidence type="ECO:0000256" key="1">
    <source>
        <dbReference type="SAM" id="SignalP"/>
    </source>
</evidence>
<keyword evidence="3" id="KW-1185">Reference proteome</keyword>
<protein>
    <recommendedName>
        <fullName evidence="4">Lipoprotein</fullName>
    </recommendedName>
</protein>
<dbReference type="Proteomes" id="UP000604898">
    <property type="component" value="Unassembled WGS sequence"/>
</dbReference>
<feature type="signal peptide" evidence="1">
    <location>
        <begin position="1"/>
        <end position="20"/>
    </location>
</feature>
<organism evidence="2 3">
    <name type="scientific">Shewanella schlegeliana</name>
    <dbReference type="NCBI Taxonomy" id="190308"/>
    <lineage>
        <taxon>Bacteria</taxon>
        <taxon>Pseudomonadati</taxon>
        <taxon>Pseudomonadota</taxon>
        <taxon>Gammaproteobacteria</taxon>
        <taxon>Alteromonadales</taxon>
        <taxon>Shewanellaceae</taxon>
        <taxon>Shewanella</taxon>
    </lineage>
</organism>
<comment type="caution">
    <text evidence="2">The sequence shown here is derived from an EMBL/GenBank/DDBJ whole genome shotgun (WGS) entry which is preliminary data.</text>
</comment>
<evidence type="ECO:0008006" key="4">
    <source>
        <dbReference type="Google" id="ProtNLM"/>
    </source>
</evidence>
<proteinExistence type="predicted"/>
<evidence type="ECO:0000313" key="3">
    <source>
        <dbReference type="Proteomes" id="UP000604898"/>
    </source>
</evidence>
<evidence type="ECO:0000313" key="2">
    <source>
        <dbReference type="EMBL" id="MBL4912282.1"/>
    </source>
</evidence>
<gene>
    <name evidence="2" type="ORF">JMA39_03920</name>
</gene>